<sequence>MELYLQPFKKYAVFEGRASRAEYWGFILIIFILAIIILLPISLMTGAAYETVVNIFAVFLFLPSLAVTVRRLHDINKSGWYVLLNLIPFIGGLILFIFAVKSGDQGDNKYGPSPKQMTST</sequence>
<feature type="transmembrane region" description="Helical" evidence="1">
    <location>
        <begin position="80"/>
        <end position="100"/>
    </location>
</feature>
<dbReference type="PANTHER" id="PTHR34980:SF2">
    <property type="entry name" value="INNER MEMBRANE PROTEIN YHAH-RELATED"/>
    <property type="match status" value="1"/>
</dbReference>
<dbReference type="GO" id="GO:0005886">
    <property type="term" value="C:plasma membrane"/>
    <property type="evidence" value="ECO:0007669"/>
    <property type="project" value="TreeGrafter"/>
</dbReference>
<dbReference type="EMBL" id="PCWN01000007">
    <property type="protein sequence ID" value="PIR04208.1"/>
    <property type="molecule type" value="Genomic_DNA"/>
</dbReference>
<evidence type="ECO:0000256" key="1">
    <source>
        <dbReference type="SAM" id="Phobius"/>
    </source>
</evidence>
<accession>A0A2H0N5Q5</accession>
<evidence type="ECO:0008006" key="4">
    <source>
        <dbReference type="Google" id="ProtNLM"/>
    </source>
</evidence>
<evidence type="ECO:0000313" key="2">
    <source>
        <dbReference type="EMBL" id="PIR04208.1"/>
    </source>
</evidence>
<feature type="transmembrane region" description="Helical" evidence="1">
    <location>
        <begin position="21"/>
        <end position="41"/>
    </location>
</feature>
<dbReference type="Pfam" id="PF05656">
    <property type="entry name" value="DUF805"/>
    <property type="match status" value="1"/>
</dbReference>
<organism evidence="2 3">
    <name type="scientific">Candidatus Magasanikbacteria bacterium CG11_big_fil_rev_8_21_14_0_20_39_34</name>
    <dbReference type="NCBI Taxonomy" id="1974653"/>
    <lineage>
        <taxon>Bacteria</taxon>
        <taxon>Candidatus Magasanikiibacteriota</taxon>
    </lineage>
</organism>
<dbReference type="PANTHER" id="PTHR34980">
    <property type="entry name" value="INNER MEMBRANE PROTEIN-RELATED-RELATED"/>
    <property type="match status" value="1"/>
</dbReference>
<name>A0A2H0N5Q5_9BACT</name>
<keyword evidence="1" id="KW-0472">Membrane</keyword>
<dbReference type="InterPro" id="IPR008523">
    <property type="entry name" value="DUF805"/>
</dbReference>
<feature type="transmembrane region" description="Helical" evidence="1">
    <location>
        <begin position="47"/>
        <end position="68"/>
    </location>
</feature>
<dbReference type="AlphaFoldDB" id="A0A2H0N5Q5"/>
<comment type="caution">
    <text evidence="2">The sequence shown here is derived from an EMBL/GenBank/DDBJ whole genome shotgun (WGS) entry which is preliminary data.</text>
</comment>
<gene>
    <name evidence="2" type="ORF">COV59_03425</name>
</gene>
<keyword evidence="1" id="KW-0812">Transmembrane</keyword>
<evidence type="ECO:0000313" key="3">
    <source>
        <dbReference type="Proteomes" id="UP000229600"/>
    </source>
</evidence>
<protein>
    <recommendedName>
        <fullName evidence="4">DUF805 domain-containing protein</fullName>
    </recommendedName>
</protein>
<reference evidence="2 3" key="1">
    <citation type="submission" date="2017-09" db="EMBL/GenBank/DDBJ databases">
        <title>Depth-based differentiation of microbial function through sediment-hosted aquifers and enrichment of novel symbionts in the deep terrestrial subsurface.</title>
        <authorList>
            <person name="Probst A.J."/>
            <person name="Ladd B."/>
            <person name="Jarett J.K."/>
            <person name="Geller-Mcgrath D.E."/>
            <person name="Sieber C.M."/>
            <person name="Emerson J.B."/>
            <person name="Anantharaman K."/>
            <person name="Thomas B.C."/>
            <person name="Malmstrom R."/>
            <person name="Stieglmeier M."/>
            <person name="Klingl A."/>
            <person name="Woyke T."/>
            <person name="Ryan C.M."/>
            <person name="Banfield J.F."/>
        </authorList>
    </citation>
    <scope>NUCLEOTIDE SEQUENCE [LARGE SCALE GENOMIC DNA]</scope>
    <source>
        <strain evidence="2">CG11_big_fil_rev_8_21_14_0_20_39_34</strain>
    </source>
</reference>
<keyword evidence="1" id="KW-1133">Transmembrane helix</keyword>
<dbReference type="Proteomes" id="UP000229600">
    <property type="component" value="Unassembled WGS sequence"/>
</dbReference>
<proteinExistence type="predicted"/>